<evidence type="ECO:0000259" key="3">
    <source>
        <dbReference type="PROSITE" id="PS50048"/>
    </source>
</evidence>
<dbReference type="PANTHER" id="PTHR47256:SF1">
    <property type="entry name" value="ZN(II)2CYS6 TRANSCRIPTION FACTOR (EUROFUNG)"/>
    <property type="match status" value="1"/>
</dbReference>
<reference evidence="4" key="1">
    <citation type="submission" date="2023-04" db="EMBL/GenBank/DDBJ databases">
        <title>Black Yeasts Isolated from many extreme environments.</title>
        <authorList>
            <person name="Coleine C."/>
            <person name="Stajich J.E."/>
            <person name="Selbmann L."/>
        </authorList>
    </citation>
    <scope>NUCLEOTIDE SEQUENCE</scope>
    <source>
        <strain evidence="4">CCFEE 5312</strain>
    </source>
</reference>
<feature type="compositionally biased region" description="Basic and acidic residues" evidence="2">
    <location>
        <begin position="27"/>
        <end position="36"/>
    </location>
</feature>
<dbReference type="GO" id="GO:0008270">
    <property type="term" value="F:zinc ion binding"/>
    <property type="evidence" value="ECO:0007669"/>
    <property type="project" value="InterPro"/>
</dbReference>
<protein>
    <recommendedName>
        <fullName evidence="3">Zn(2)-C6 fungal-type domain-containing protein</fullName>
    </recommendedName>
</protein>
<evidence type="ECO:0000256" key="1">
    <source>
        <dbReference type="ARBA" id="ARBA00023242"/>
    </source>
</evidence>
<sequence>MGDAQDKSSYPPPEEAAPSATSGNNFGREEDAQERPKRAKRSFLTQNACTRCRSKKSKCDGKRPVCERCEKQGAECVYDVAQEGLTRMQNLQQQLDSRTSEHGKLVSLFNALQHGSDQDATSILARLRMGSSIDELLEIPAGSNSLHDGSSFSHAQPQSQWTSSPMTEPGVWAPWGDPGSRTLSLSSESYRDDPRAYPTEAHDPPEPYYHSLAPNPRFAPPEQDGQVAMPWQGQGGIAGQQMPAVTQQGHQFYDPQRRSSDQMP</sequence>
<dbReference type="InterPro" id="IPR053187">
    <property type="entry name" value="Notoamide_regulator"/>
</dbReference>
<dbReference type="Pfam" id="PF00172">
    <property type="entry name" value="Zn_clus"/>
    <property type="match status" value="1"/>
</dbReference>
<dbReference type="GO" id="GO:0000981">
    <property type="term" value="F:DNA-binding transcription factor activity, RNA polymerase II-specific"/>
    <property type="evidence" value="ECO:0007669"/>
    <property type="project" value="InterPro"/>
</dbReference>
<dbReference type="SUPFAM" id="SSF57701">
    <property type="entry name" value="Zn2/Cys6 DNA-binding domain"/>
    <property type="match status" value="1"/>
</dbReference>
<accession>A0AAJ0D6S8</accession>
<dbReference type="PROSITE" id="PS50048">
    <property type="entry name" value="ZN2_CY6_FUNGAL_2"/>
    <property type="match status" value="1"/>
</dbReference>
<dbReference type="PROSITE" id="PS00463">
    <property type="entry name" value="ZN2_CY6_FUNGAL_1"/>
    <property type="match status" value="1"/>
</dbReference>
<feature type="compositionally biased region" description="Polar residues" evidence="2">
    <location>
        <begin position="144"/>
        <end position="166"/>
    </location>
</feature>
<dbReference type="InterPro" id="IPR001138">
    <property type="entry name" value="Zn2Cys6_DnaBD"/>
</dbReference>
<name>A0AAJ0D6S8_9PEZI</name>
<gene>
    <name evidence="4" type="ORF">LTR09_011094</name>
</gene>
<dbReference type="PANTHER" id="PTHR47256">
    <property type="entry name" value="ZN(II)2CYS6 TRANSCRIPTION FACTOR (EUROFUNG)-RELATED"/>
    <property type="match status" value="1"/>
</dbReference>
<dbReference type="Proteomes" id="UP001271007">
    <property type="component" value="Unassembled WGS sequence"/>
</dbReference>
<dbReference type="InterPro" id="IPR036864">
    <property type="entry name" value="Zn2-C6_fun-type_DNA-bd_sf"/>
</dbReference>
<feature type="compositionally biased region" description="Basic and acidic residues" evidence="2">
    <location>
        <begin position="255"/>
        <end position="264"/>
    </location>
</feature>
<dbReference type="CDD" id="cd00067">
    <property type="entry name" value="GAL4"/>
    <property type="match status" value="1"/>
</dbReference>
<feature type="compositionally biased region" description="Basic and acidic residues" evidence="2">
    <location>
        <begin position="189"/>
        <end position="205"/>
    </location>
</feature>
<evidence type="ECO:0000313" key="4">
    <source>
        <dbReference type="EMBL" id="KAK3047465.1"/>
    </source>
</evidence>
<feature type="region of interest" description="Disordered" evidence="2">
    <location>
        <begin position="144"/>
        <end position="264"/>
    </location>
</feature>
<feature type="domain" description="Zn(2)-C6 fungal-type" evidence="3">
    <location>
        <begin position="48"/>
        <end position="78"/>
    </location>
</feature>
<proteinExistence type="predicted"/>
<dbReference type="Gene3D" id="4.10.240.10">
    <property type="entry name" value="Zn(2)-C6 fungal-type DNA-binding domain"/>
    <property type="match status" value="1"/>
</dbReference>
<dbReference type="AlphaFoldDB" id="A0AAJ0D6S8"/>
<dbReference type="EMBL" id="JAWDJX010000061">
    <property type="protein sequence ID" value="KAK3047465.1"/>
    <property type="molecule type" value="Genomic_DNA"/>
</dbReference>
<dbReference type="SMART" id="SM00066">
    <property type="entry name" value="GAL4"/>
    <property type="match status" value="1"/>
</dbReference>
<comment type="caution">
    <text evidence="4">The sequence shown here is derived from an EMBL/GenBank/DDBJ whole genome shotgun (WGS) entry which is preliminary data.</text>
</comment>
<evidence type="ECO:0000256" key="2">
    <source>
        <dbReference type="SAM" id="MobiDB-lite"/>
    </source>
</evidence>
<keyword evidence="1" id="KW-0539">Nucleus</keyword>
<feature type="region of interest" description="Disordered" evidence="2">
    <location>
        <begin position="1"/>
        <end position="42"/>
    </location>
</feature>
<evidence type="ECO:0000313" key="5">
    <source>
        <dbReference type="Proteomes" id="UP001271007"/>
    </source>
</evidence>
<keyword evidence="5" id="KW-1185">Reference proteome</keyword>
<organism evidence="4 5">
    <name type="scientific">Extremus antarcticus</name>
    <dbReference type="NCBI Taxonomy" id="702011"/>
    <lineage>
        <taxon>Eukaryota</taxon>
        <taxon>Fungi</taxon>
        <taxon>Dikarya</taxon>
        <taxon>Ascomycota</taxon>
        <taxon>Pezizomycotina</taxon>
        <taxon>Dothideomycetes</taxon>
        <taxon>Dothideomycetidae</taxon>
        <taxon>Mycosphaerellales</taxon>
        <taxon>Extremaceae</taxon>
        <taxon>Extremus</taxon>
    </lineage>
</organism>